<dbReference type="eggNOG" id="COG1216">
    <property type="taxonomic scope" value="Bacteria"/>
</dbReference>
<feature type="domain" description="Glycosyltransferase 2-like" evidence="1">
    <location>
        <begin position="4"/>
        <end position="130"/>
    </location>
</feature>
<dbReference type="PANTHER" id="PTHR22916:SF67">
    <property type="entry name" value="COLANIC ACID BIOSYNTHESIS GLYCOSYL TRANSFERASE WCAE-RELATED"/>
    <property type="match status" value="1"/>
</dbReference>
<proteinExistence type="predicted"/>
<dbReference type="PANTHER" id="PTHR22916">
    <property type="entry name" value="GLYCOSYLTRANSFERASE"/>
    <property type="match status" value="1"/>
</dbReference>
<dbReference type="CDD" id="cd06433">
    <property type="entry name" value="GT_2_WfgS_like"/>
    <property type="match status" value="1"/>
</dbReference>
<dbReference type="InterPro" id="IPR001173">
    <property type="entry name" value="Glyco_trans_2-like"/>
</dbReference>
<keyword evidence="2" id="KW-0808">Transferase</keyword>
<protein>
    <submittedName>
        <fullName evidence="2">Glycosyltransferase involved in cell wall bisynthesis</fullName>
    </submittedName>
</protein>
<dbReference type="AlphaFoldDB" id="A0A1M6CF62"/>
<evidence type="ECO:0000313" key="2">
    <source>
        <dbReference type="EMBL" id="SHI59626.1"/>
    </source>
</evidence>
<name>A0A1M6CF62_9FLAO</name>
<evidence type="ECO:0000259" key="1">
    <source>
        <dbReference type="Pfam" id="PF00535"/>
    </source>
</evidence>
<dbReference type="Gene3D" id="3.90.550.10">
    <property type="entry name" value="Spore Coat Polysaccharide Biosynthesis Protein SpsA, Chain A"/>
    <property type="match status" value="1"/>
</dbReference>
<dbReference type="InterPro" id="IPR029044">
    <property type="entry name" value="Nucleotide-diphossugar_trans"/>
</dbReference>
<dbReference type="RefSeq" id="WP_019387364.1">
    <property type="nucleotide sequence ID" value="NZ_ALIH01000005.1"/>
</dbReference>
<dbReference type="Pfam" id="PF00535">
    <property type="entry name" value="Glycos_transf_2"/>
    <property type="match status" value="1"/>
</dbReference>
<dbReference type="EMBL" id="FQYK01000002">
    <property type="protein sequence ID" value="SHI59626.1"/>
    <property type="molecule type" value="Genomic_DNA"/>
</dbReference>
<keyword evidence="3" id="KW-1185">Reference proteome</keyword>
<gene>
    <name evidence="2" type="ORF">SAMN05216261_1222</name>
</gene>
<accession>A0A1M6CF62</accession>
<evidence type="ECO:0000313" key="3">
    <source>
        <dbReference type="Proteomes" id="UP000184396"/>
    </source>
</evidence>
<organism evidence="2 3">
    <name type="scientific">Algibacter luteus</name>
    <dbReference type="NCBI Taxonomy" id="1178825"/>
    <lineage>
        <taxon>Bacteria</taxon>
        <taxon>Pseudomonadati</taxon>
        <taxon>Bacteroidota</taxon>
        <taxon>Flavobacteriia</taxon>
        <taxon>Flavobacteriales</taxon>
        <taxon>Flavobacteriaceae</taxon>
        <taxon>Algibacter</taxon>
    </lineage>
</organism>
<dbReference type="STRING" id="1178825.SAMN05216261_1222"/>
<reference evidence="2 3" key="1">
    <citation type="submission" date="2016-11" db="EMBL/GenBank/DDBJ databases">
        <authorList>
            <person name="Jaros S."/>
            <person name="Januszkiewicz K."/>
            <person name="Wedrychowicz H."/>
        </authorList>
    </citation>
    <scope>NUCLEOTIDE SEQUENCE [LARGE SCALE GENOMIC DNA]</scope>
    <source>
        <strain evidence="2 3">CGMCC 1.12213</strain>
    </source>
</reference>
<dbReference type="SUPFAM" id="SSF53448">
    <property type="entry name" value="Nucleotide-diphospho-sugar transferases"/>
    <property type="match status" value="1"/>
</dbReference>
<dbReference type="OrthoDB" id="9788101at2"/>
<sequence>MLLSIITINYNDKLGLERTLNSVKNQSYTNYEHIIIDGGSTDGSKQLIEVNQNNFAYWVSEPDKGIYHAMNKGINVANGEYLLFLNAGDHFVDNNSLKNAYPFLQGEDIVYFNINVVGENNTYVKKCPKVLTFKYLHENLPAHQATFFKKELFTKMGNYDEHLKIVADWKFLILAICKHNATYKYIDDTFSIFYYDGLSSLKENQTKVKAEREAVLNKEFRSFMKDLKDRYFLERTLRTMRKSRTIKLLIKLGLIHEF</sequence>
<dbReference type="GO" id="GO:0016758">
    <property type="term" value="F:hexosyltransferase activity"/>
    <property type="evidence" value="ECO:0007669"/>
    <property type="project" value="UniProtKB-ARBA"/>
</dbReference>
<dbReference type="Proteomes" id="UP000184396">
    <property type="component" value="Unassembled WGS sequence"/>
</dbReference>